<dbReference type="GeneID" id="108077331"/>
<proteinExistence type="predicted"/>
<dbReference type="SMART" id="SM00369">
    <property type="entry name" value="LRR_TYP"/>
    <property type="match status" value="7"/>
</dbReference>
<dbReference type="InterPro" id="IPR032675">
    <property type="entry name" value="LRR_dom_sf"/>
</dbReference>
<dbReference type="PANTHER" id="PTHR45617">
    <property type="entry name" value="LEUCINE RICH REPEAT FAMILY PROTEIN"/>
    <property type="match status" value="1"/>
</dbReference>
<evidence type="ECO:0000256" key="2">
    <source>
        <dbReference type="ARBA" id="ARBA00022737"/>
    </source>
</evidence>
<gene>
    <name evidence="5" type="primary">LOC108077331</name>
</gene>
<keyword evidence="1" id="KW-0433">Leucine-rich repeat</keyword>
<dbReference type="InterPro" id="IPR001611">
    <property type="entry name" value="Leu-rich_rpt"/>
</dbReference>
<dbReference type="SUPFAM" id="SSF52058">
    <property type="entry name" value="L domain-like"/>
    <property type="match status" value="1"/>
</dbReference>
<dbReference type="Pfam" id="PF13855">
    <property type="entry name" value="LRR_8"/>
    <property type="match status" value="2"/>
</dbReference>
<feature type="signal peptide" evidence="3">
    <location>
        <begin position="1"/>
        <end position="16"/>
    </location>
</feature>
<dbReference type="PANTHER" id="PTHR45617:SF101">
    <property type="entry name" value="LEUCINE-RICH ALPHA-2-GLYCOPROTEIN"/>
    <property type="match status" value="1"/>
</dbReference>
<reference evidence="4" key="1">
    <citation type="submission" date="2025-05" db="UniProtKB">
        <authorList>
            <consortium name="RefSeq"/>
        </authorList>
    </citation>
    <scope>NUCLEOTIDE SEQUENCE [LARGE SCALE GENOMIC DNA]</scope>
    <source>
        <strain evidence="4">14028-0561.14</strain>
    </source>
</reference>
<dbReference type="Pfam" id="PF13516">
    <property type="entry name" value="LRR_6"/>
    <property type="match status" value="1"/>
</dbReference>
<dbReference type="Gene3D" id="3.80.10.10">
    <property type="entry name" value="Ribonuclease Inhibitor"/>
    <property type="match status" value="3"/>
</dbReference>
<evidence type="ECO:0000256" key="1">
    <source>
        <dbReference type="ARBA" id="ARBA00022614"/>
    </source>
</evidence>
<keyword evidence="3" id="KW-0732">Signal</keyword>
<evidence type="ECO:0000313" key="4">
    <source>
        <dbReference type="Proteomes" id="UP001652661"/>
    </source>
</evidence>
<reference evidence="5" key="2">
    <citation type="submission" date="2025-08" db="UniProtKB">
        <authorList>
            <consortium name="RefSeq"/>
        </authorList>
    </citation>
    <scope>IDENTIFICATION</scope>
    <source>
        <strain evidence="5">14028-0561.14</strain>
        <tissue evidence="5">Whole fly</tissue>
    </source>
</reference>
<sequence>MITLFVLLVMAASVLGNQDFEEVCPFEACWPKNTSIYTDKPAPKIKLLVWRHASDLEVTKVTPNLEHLYVFNCSSDFKIDVLPPMTKLNMINITNCPISELEQHVFENVINLEKLALAGNFIEKLSNETFHKLSNVKYLYLQHNLIKDLPEDIFLMNSKLQVLSLRGNPLKILTLDFPIWTFLTIIKLDVSDCKELTDLRLSIRVSDLYLRNSGVERLAITGSVSEIHHENSKVTFAWINGTYFHRSFVQVLCDMPSLDYLVLWNCTKSSDYSYFEMDENGKKCNFPNLQSLHLMGNKLNYIPRRLPLFGPNLTTLDISHNKLEYDSLELLFDLDTPKEEEGNFPNIRFLAMGHNLLKKLPRMCPLFGPNLTILDLSHNLLESVSMESFDKAQNLESLYLHGNRLTSFDYLYVCDGLKNLKWVVLQNNLFNATFYGNMSKFLDDNKQRLIEMNKRILI</sequence>
<feature type="chain" id="PRO_5045939760" evidence="3">
    <location>
        <begin position="17"/>
        <end position="458"/>
    </location>
</feature>
<organism evidence="4 5">
    <name type="scientific">Drosophila kikkawai</name>
    <name type="common">Fruit fly</name>
    <dbReference type="NCBI Taxonomy" id="30033"/>
    <lineage>
        <taxon>Eukaryota</taxon>
        <taxon>Metazoa</taxon>
        <taxon>Ecdysozoa</taxon>
        <taxon>Arthropoda</taxon>
        <taxon>Hexapoda</taxon>
        <taxon>Insecta</taxon>
        <taxon>Pterygota</taxon>
        <taxon>Neoptera</taxon>
        <taxon>Endopterygota</taxon>
        <taxon>Diptera</taxon>
        <taxon>Brachycera</taxon>
        <taxon>Muscomorpha</taxon>
        <taxon>Ephydroidea</taxon>
        <taxon>Drosophilidae</taxon>
        <taxon>Drosophila</taxon>
        <taxon>Sophophora</taxon>
    </lineage>
</organism>
<keyword evidence="2" id="KW-0677">Repeat</keyword>
<dbReference type="SMART" id="SM00365">
    <property type="entry name" value="LRR_SD22"/>
    <property type="match status" value="6"/>
</dbReference>
<evidence type="ECO:0000256" key="3">
    <source>
        <dbReference type="SAM" id="SignalP"/>
    </source>
</evidence>
<keyword evidence="4" id="KW-1185">Reference proteome</keyword>
<dbReference type="PROSITE" id="PS51450">
    <property type="entry name" value="LRR"/>
    <property type="match status" value="4"/>
</dbReference>
<protein>
    <submittedName>
        <fullName evidence="5">Leucine-rich repeat-containing protein 15-like</fullName>
    </submittedName>
</protein>
<dbReference type="Proteomes" id="UP001652661">
    <property type="component" value="Chromosome 2L"/>
</dbReference>
<evidence type="ECO:0000313" key="5">
    <source>
        <dbReference type="RefSeq" id="XP_070143608.1"/>
    </source>
</evidence>
<accession>A0ABM4GLL7</accession>
<dbReference type="InterPro" id="IPR003591">
    <property type="entry name" value="Leu-rich_rpt_typical-subtyp"/>
</dbReference>
<dbReference type="RefSeq" id="XP_070143608.1">
    <property type="nucleotide sequence ID" value="XM_070287507.1"/>
</dbReference>
<name>A0ABM4GLL7_DROKI</name>